<evidence type="ECO:0000313" key="3">
    <source>
        <dbReference type="Proteomes" id="UP001154282"/>
    </source>
</evidence>
<proteinExistence type="predicted"/>
<reference evidence="2" key="1">
    <citation type="submission" date="2022-08" db="EMBL/GenBank/DDBJ databases">
        <authorList>
            <person name="Gutierrez-Valencia J."/>
        </authorList>
    </citation>
    <scope>NUCLEOTIDE SEQUENCE</scope>
</reference>
<protein>
    <submittedName>
        <fullName evidence="2">Uncharacterized protein</fullName>
    </submittedName>
</protein>
<dbReference type="PANTHER" id="PTHR32378">
    <property type="entry name" value="GUANINE NUCLEOTIDE-BINDING PROTEIN SUBUNIT GAMMA 3"/>
    <property type="match status" value="1"/>
</dbReference>
<sequence length="245" mass="25496">MATAPASGCSPQSSSVKSLPPPCPKSPPDYPDLYGKRRELAKVQMLEREINFLEVEHFPSGRAKICTKPTASIQMLQRIERFCGGEPGPSDTNVRPTANTQFPSLLTRITIFPTNLNFFLHKAETERIEGHVDSGNGYVGSPVSTSHGFVAAAAPDSLAVVRICLAAASAIPALVHPIAAPAVTAAAAAVITATDASRRRPTSGAAAAAFPPPLPVAVVYPASDAVKRTAAAVTRRAIPAAAAQI</sequence>
<dbReference type="PANTHER" id="PTHR32378:SF10">
    <property type="entry name" value="GUANINE NUCLEOTIDE-BINDING PROTEIN SUBUNIT GAMMA 3"/>
    <property type="match status" value="1"/>
</dbReference>
<comment type="caution">
    <text evidence="2">The sequence shown here is derived from an EMBL/GenBank/DDBJ whole genome shotgun (WGS) entry which is preliminary data.</text>
</comment>
<keyword evidence="3" id="KW-1185">Reference proteome</keyword>
<accession>A0AAV0HRH6</accession>
<dbReference type="AlphaFoldDB" id="A0AAV0HRH6"/>
<evidence type="ECO:0000313" key="2">
    <source>
        <dbReference type="EMBL" id="CAI0387528.1"/>
    </source>
</evidence>
<feature type="region of interest" description="Disordered" evidence="1">
    <location>
        <begin position="1"/>
        <end position="32"/>
    </location>
</feature>
<feature type="compositionally biased region" description="Pro residues" evidence="1">
    <location>
        <begin position="19"/>
        <end position="30"/>
    </location>
</feature>
<dbReference type="Proteomes" id="UP001154282">
    <property type="component" value="Unassembled WGS sequence"/>
</dbReference>
<dbReference type="EMBL" id="CAMGYJ010000002">
    <property type="protein sequence ID" value="CAI0387528.1"/>
    <property type="molecule type" value="Genomic_DNA"/>
</dbReference>
<evidence type="ECO:0000256" key="1">
    <source>
        <dbReference type="SAM" id="MobiDB-lite"/>
    </source>
</evidence>
<gene>
    <name evidence="2" type="ORF">LITE_LOCUS5489</name>
</gene>
<organism evidence="2 3">
    <name type="scientific">Linum tenue</name>
    <dbReference type="NCBI Taxonomy" id="586396"/>
    <lineage>
        <taxon>Eukaryota</taxon>
        <taxon>Viridiplantae</taxon>
        <taxon>Streptophyta</taxon>
        <taxon>Embryophyta</taxon>
        <taxon>Tracheophyta</taxon>
        <taxon>Spermatophyta</taxon>
        <taxon>Magnoliopsida</taxon>
        <taxon>eudicotyledons</taxon>
        <taxon>Gunneridae</taxon>
        <taxon>Pentapetalae</taxon>
        <taxon>rosids</taxon>
        <taxon>fabids</taxon>
        <taxon>Malpighiales</taxon>
        <taxon>Linaceae</taxon>
        <taxon>Linum</taxon>
    </lineage>
</organism>
<dbReference type="InterPro" id="IPR055305">
    <property type="entry name" value="GG3-like"/>
</dbReference>
<name>A0AAV0HRH6_9ROSI</name>